<evidence type="ECO:0000259" key="4">
    <source>
        <dbReference type="PROSITE" id="PS51782"/>
    </source>
</evidence>
<dbReference type="EMBL" id="KZ821698">
    <property type="protein sequence ID" value="PYH81930.1"/>
    <property type="molecule type" value="Genomic_DNA"/>
</dbReference>
<dbReference type="InterPro" id="IPR018392">
    <property type="entry name" value="LysM"/>
</dbReference>
<dbReference type="RefSeq" id="XP_025492130.1">
    <property type="nucleotide sequence ID" value="XM_025639913.1"/>
</dbReference>
<dbReference type="PANTHER" id="PTHR34997:SF1">
    <property type="entry name" value="PEPTIDOGLYCAN-BINDING LYSIN DOMAIN"/>
    <property type="match status" value="1"/>
</dbReference>
<dbReference type="STRING" id="1448315.A0A319CC73"/>
<protein>
    <recommendedName>
        <fullName evidence="4">LysM domain-containing protein</fullName>
    </recommendedName>
</protein>
<reference evidence="5 6" key="1">
    <citation type="submission" date="2016-12" db="EMBL/GenBank/DDBJ databases">
        <title>The genomes of Aspergillus section Nigri reveals drivers in fungal speciation.</title>
        <authorList>
            <consortium name="DOE Joint Genome Institute"/>
            <person name="Vesth T.C."/>
            <person name="Nybo J."/>
            <person name="Theobald S."/>
            <person name="Brandl J."/>
            <person name="Frisvad J.C."/>
            <person name="Nielsen K.F."/>
            <person name="Lyhne E.K."/>
            <person name="Kogle M.E."/>
            <person name="Kuo A."/>
            <person name="Riley R."/>
            <person name="Clum A."/>
            <person name="Nolan M."/>
            <person name="Lipzen A."/>
            <person name="Salamov A."/>
            <person name="Henrissat B."/>
            <person name="Wiebenga A."/>
            <person name="De Vries R.P."/>
            <person name="Grigoriev I.V."/>
            <person name="Mortensen U.H."/>
            <person name="Andersen M.R."/>
            <person name="Baker S.E."/>
        </authorList>
    </citation>
    <scope>NUCLEOTIDE SEQUENCE [LARGE SCALE GENOMIC DNA]</scope>
    <source>
        <strain evidence="5 6">CBS 121591</strain>
    </source>
</reference>
<keyword evidence="1" id="KW-0147">Chitin-binding</keyword>
<evidence type="ECO:0000256" key="3">
    <source>
        <dbReference type="SAM" id="MobiDB-lite"/>
    </source>
</evidence>
<feature type="domain" description="LysM" evidence="4">
    <location>
        <begin position="208"/>
        <end position="254"/>
    </location>
</feature>
<dbReference type="Pfam" id="PF01476">
    <property type="entry name" value="LysM"/>
    <property type="match status" value="2"/>
</dbReference>
<feature type="region of interest" description="Disordered" evidence="3">
    <location>
        <begin position="399"/>
        <end position="439"/>
    </location>
</feature>
<dbReference type="PANTHER" id="PTHR34997">
    <property type="entry name" value="AM15"/>
    <property type="match status" value="1"/>
</dbReference>
<dbReference type="Gene3D" id="3.10.350.10">
    <property type="entry name" value="LysM domain"/>
    <property type="match status" value="3"/>
</dbReference>
<feature type="domain" description="LysM" evidence="4">
    <location>
        <begin position="71"/>
        <end position="116"/>
    </location>
</feature>
<evidence type="ECO:0000256" key="1">
    <source>
        <dbReference type="ARBA" id="ARBA00022669"/>
    </source>
</evidence>
<dbReference type="AlphaFoldDB" id="A0A319CC73"/>
<evidence type="ECO:0000313" key="6">
    <source>
        <dbReference type="Proteomes" id="UP000248340"/>
    </source>
</evidence>
<name>A0A319CC73_9EURO</name>
<organism evidence="5 6">
    <name type="scientific">Aspergillus uvarum CBS 121591</name>
    <dbReference type="NCBI Taxonomy" id="1448315"/>
    <lineage>
        <taxon>Eukaryota</taxon>
        <taxon>Fungi</taxon>
        <taxon>Dikarya</taxon>
        <taxon>Ascomycota</taxon>
        <taxon>Pezizomycotina</taxon>
        <taxon>Eurotiomycetes</taxon>
        <taxon>Eurotiomycetidae</taxon>
        <taxon>Eurotiales</taxon>
        <taxon>Aspergillaceae</taxon>
        <taxon>Aspergillus</taxon>
        <taxon>Aspergillus subgen. Circumdati</taxon>
    </lineage>
</organism>
<dbReference type="GeneID" id="37142655"/>
<sequence length="513" mass="54479">MAPRNETYTRMNRNVPGAAVPPLLTLFLSVFTISEAVSVATAVIPTSSASTTGAETTAVNLRCDLSNSGTKTYITKANDTCITVSIAANVSTSMLADINALGTGCHYLRSNQELCLPGVCDIYLVQSNDTCDTILSSLSRQVSLPVFQAWNPSINSQCSNLASLSGEYICLSPPGSVLVPTSFPLKAASSAVAVPTDAVTTSNTDCGYWYTIQNGDTCDTVTTTFGISSQDFYFLNPQLGGDCSDLWEGNSYCVEAIGNIQAYTGYPSTTRSAYTTLASTINLNATATSKGNMTWLLPTTATYPTTTAIYNSTAVKLTSNYTLCTQAMAYYNVSLEERLTSEMLDDTAWLAEYDRVCLLDLSQPLPTQPFNTSIPLGSPIASQTSLSTALVRTSIAPTGQTSSEMTITTSKTTTEARTSSSTLVSTSTSSSLSTKPSTTSVSISPDGTCVVRQVITAEVFVIQPLEIADRSLEAAAVFTITVAQARTIVPQARVMVHMGNVTHKHIKFLPDSI</sequence>
<dbReference type="Proteomes" id="UP000248340">
    <property type="component" value="Unassembled WGS sequence"/>
</dbReference>
<gene>
    <name evidence="5" type="ORF">BO82DRAFT_414320</name>
</gene>
<feature type="compositionally biased region" description="Low complexity" evidence="3">
    <location>
        <begin position="401"/>
        <end position="439"/>
    </location>
</feature>
<proteinExistence type="predicted"/>
<evidence type="ECO:0000256" key="2">
    <source>
        <dbReference type="ARBA" id="ARBA00023026"/>
    </source>
</evidence>
<dbReference type="SMART" id="SM00257">
    <property type="entry name" value="LysM"/>
    <property type="match status" value="3"/>
</dbReference>
<keyword evidence="6" id="KW-1185">Reference proteome</keyword>
<dbReference type="OrthoDB" id="5985073at2759"/>
<keyword evidence="2" id="KW-0843">Virulence</keyword>
<dbReference type="SUPFAM" id="SSF54106">
    <property type="entry name" value="LysM domain"/>
    <property type="match status" value="2"/>
</dbReference>
<dbReference type="CDD" id="cd00118">
    <property type="entry name" value="LysM"/>
    <property type="match status" value="2"/>
</dbReference>
<dbReference type="GO" id="GO:0008061">
    <property type="term" value="F:chitin binding"/>
    <property type="evidence" value="ECO:0007669"/>
    <property type="project" value="UniProtKB-KW"/>
</dbReference>
<evidence type="ECO:0000313" key="5">
    <source>
        <dbReference type="EMBL" id="PYH81930.1"/>
    </source>
</evidence>
<dbReference type="InterPro" id="IPR036779">
    <property type="entry name" value="LysM_dom_sf"/>
</dbReference>
<accession>A0A319CC73</accession>
<dbReference type="InterPro" id="IPR052210">
    <property type="entry name" value="LysM1-like"/>
</dbReference>
<dbReference type="PROSITE" id="PS51782">
    <property type="entry name" value="LYSM"/>
    <property type="match status" value="2"/>
</dbReference>
<dbReference type="VEuPathDB" id="FungiDB:BO82DRAFT_414320"/>